<dbReference type="GO" id="GO:0008270">
    <property type="term" value="F:zinc ion binding"/>
    <property type="evidence" value="ECO:0007669"/>
    <property type="project" value="UniProtKB-UniRule"/>
</dbReference>
<organism evidence="4 5">
    <name type="scientific">Marinibacterium profundimaris</name>
    <dbReference type="NCBI Taxonomy" id="1679460"/>
    <lineage>
        <taxon>Bacteria</taxon>
        <taxon>Pseudomonadati</taxon>
        <taxon>Pseudomonadota</taxon>
        <taxon>Alphaproteobacteria</taxon>
        <taxon>Rhodobacterales</taxon>
        <taxon>Paracoccaceae</taxon>
        <taxon>Marinibacterium</taxon>
    </lineage>
</organism>
<name>A0A225NHM3_9RHOB</name>
<dbReference type="GO" id="GO:0006355">
    <property type="term" value="P:regulation of DNA-templated transcription"/>
    <property type="evidence" value="ECO:0007669"/>
    <property type="project" value="InterPro"/>
</dbReference>
<feature type="binding site" evidence="3">
    <location>
        <position position="3"/>
    </location>
    <ligand>
        <name>Zn(2+)</name>
        <dbReference type="ChEBI" id="CHEBI:29105"/>
    </ligand>
</feature>
<keyword evidence="2 3" id="KW-0862">Zinc</keyword>
<protein>
    <recommendedName>
        <fullName evidence="3">DNA gyrase inhibitor YacG</fullName>
    </recommendedName>
</protein>
<reference evidence="4 5" key="1">
    <citation type="submission" date="2013-04" db="EMBL/GenBank/DDBJ databases">
        <title>Oceanicola sp. 22II1-22F33 Genome Sequencing.</title>
        <authorList>
            <person name="Lai Q."/>
            <person name="Li G."/>
            <person name="Shao Z."/>
        </authorList>
    </citation>
    <scope>NUCLEOTIDE SEQUENCE [LARGE SCALE GENOMIC DNA]</scope>
    <source>
        <strain evidence="4 5">22II1-22F33</strain>
    </source>
</reference>
<evidence type="ECO:0000256" key="2">
    <source>
        <dbReference type="ARBA" id="ARBA00022833"/>
    </source>
</evidence>
<dbReference type="RefSeq" id="WP_088649941.1">
    <property type="nucleotide sequence ID" value="NZ_AQQR01000004.1"/>
</dbReference>
<comment type="similarity">
    <text evidence="3">Belongs to the DNA gyrase inhibitor YacG family.</text>
</comment>
<evidence type="ECO:0000256" key="3">
    <source>
        <dbReference type="HAMAP-Rule" id="MF_00649"/>
    </source>
</evidence>
<keyword evidence="5" id="KW-1185">Reference proteome</keyword>
<dbReference type="EMBL" id="AQQR01000004">
    <property type="protein sequence ID" value="OWU73244.1"/>
    <property type="molecule type" value="Genomic_DNA"/>
</dbReference>
<evidence type="ECO:0000313" key="5">
    <source>
        <dbReference type="Proteomes" id="UP000215377"/>
    </source>
</evidence>
<keyword evidence="1 3" id="KW-0479">Metal-binding</keyword>
<feature type="binding site" evidence="3">
    <location>
        <position position="18"/>
    </location>
    <ligand>
        <name>Zn(2+)</name>
        <dbReference type="ChEBI" id="CHEBI:29105"/>
    </ligand>
</feature>
<feature type="binding site" evidence="3">
    <location>
        <position position="6"/>
    </location>
    <ligand>
        <name>Zn(2+)</name>
        <dbReference type="ChEBI" id="CHEBI:29105"/>
    </ligand>
</feature>
<comment type="subunit">
    <text evidence="3">Interacts with GyrB.</text>
</comment>
<dbReference type="InterPro" id="IPR013088">
    <property type="entry name" value="Znf_NHR/GATA"/>
</dbReference>
<evidence type="ECO:0000313" key="4">
    <source>
        <dbReference type="EMBL" id="OWU73244.1"/>
    </source>
</evidence>
<evidence type="ECO:0000256" key="1">
    <source>
        <dbReference type="ARBA" id="ARBA00022723"/>
    </source>
</evidence>
<dbReference type="PANTHER" id="PTHR36150">
    <property type="entry name" value="DNA GYRASE INHIBITOR YACG"/>
    <property type="match status" value="1"/>
</dbReference>
<sequence>MTCPICQSETDRKYRPFCSRRCADLDLGRWMTGSYSLPMVEQDDDLEELLEEPTRRSDLH</sequence>
<comment type="cofactor">
    <cofactor evidence="3">
        <name>Zn(2+)</name>
        <dbReference type="ChEBI" id="CHEBI:29105"/>
    </cofactor>
    <text evidence="3">Binds 1 zinc ion.</text>
</comment>
<dbReference type="Gene3D" id="3.30.50.10">
    <property type="entry name" value="Erythroid Transcription Factor GATA-1, subunit A"/>
    <property type="match status" value="1"/>
</dbReference>
<gene>
    <name evidence="3" type="primary">yacG</name>
    <name evidence="4" type="ORF">ATO3_11095</name>
</gene>
<dbReference type="SUPFAM" id="SSF57716">
    <property type="entry name" value="Glucocorticoid receptor-like (DNA-binding domain)"/>
    <property type="match status" value="1"/>
</dbReference>
<dbReference type="Proteomes" id="UP000215377">
    <property type="component" value="Unassembled WGS sequence"/>
</dbReference>
<dbReference type="InterPro" id="IPR005584">
    <property type="entry name" value="DNA_gyrase_inhibitor_YacG"/>
</dbReference>
<dbReference type="AlphaFoldDB" id="A0A225NHM3"/>
<dbReference type="PANTHER" id="PTHR36150:SF1">
    <property type="entry name" value="DNA GYRASE INHIBITOR YACG"/>
    <property type="match status" value="1"/>
</dbReference>
<feature type="binding site" evidence="3">
    <location>
        <position position="22"/>
    </location>
    <ligand>
        <name>Zn(2+)</name>
        <dbReference type="ChEBI" id="CHEBI:29105"/>
    </ligand>
</feature>
<dbReference type="GO" id="GO:0008657">
    <property type="term" value="F:DNA topoisomerase type II (double strand cut, ATP-hydrolyzing) inhibitor activity"/>
    <property type="evidence" value="ECO:0007669"/>
    <property type="project" value="UniProtKB-UniRule"/>
</dbReference>
<comment type="caution">
    <text evidence="4">The sequence shown here is derived from an EMBL/GenBank/DDBJ whole genome shotgun (WGS) entry which is preliminary data.</text>
</comment>
<comment type="function">
    <text evidence="3">Inhibits all the catalytic activities of DNA gyrase by preventing its interaction with DNA. Acts by binding directly to the C-terminal domain of GyrB, which probably disrupts DNA binding by the gyrase.</text>
</comment>
<accession>A0A225NHM3</accession>
<dbReference type="HAMAP" id="MF_00649">
    <property type="entry name" value="DNA_gyrase_inhibitor_YacG"/>
    <property type="match status" value="1"/>
</dbReference>
<dbReference type="Pfam" id="PF03884">
    <property type="entry name" value="YacG"/>
    <property type="match status" value="1"/>
</dbReference>
<proteinExistence type="inferred from homology"/>
<dbReference type="OrthoDB" id="9809663at2"/>